<comment type="function">
    <text evidence="2">Catalyzes the reduction of dTDP-6-deoxy-L-lyxo-4-hexulose to yield dTDP-L-rhamnose.</text>
</comment>
<name>A0A3N0J0B3_9ACTN</name>
<evidence type="ECO:0000256" key="1">
    <source>
        <dbReference type="ARBA" id="ARBA00010944"/>
    </source>
</evidence>
<dbReference type="EMBL" id="QICC01000012">
    <property type="protein sequence ID" value="RNM42436.1"/>
    <property type="molecule type" value="Genomic_DNA"/>
</dbReference>
<gene>
    <name evidence="6" type="primary">rfbD</name>
    <name evidence="5" type="ORF">C1876_04545</name>
    <name evidence="6" type="ORF">DMP09_04690</name>
</gene>
<dbReference type="Proteomes" id="UP000270112">
    <property type="component" value="Unassembled WGS sequence"/>
</dbReference>
<dbReference type="InterPro" id="IPR036291">
    <property type="entry name" value="NAD(P)-bd_dom_sf"/>
</dbReference>
<evidence type="ECO:0000256" key="3">
    <source>
        <dbReference type="SAM" id="MobiDB-lite"/>
    </source>
</evidence>
<comment type="pathway">
    <text evidence="2">Carbohydrate biosynthesis; dTDP-L-rhamnose biosynthesis.</text>
</comment>
<dbReference type="GO" id="GO:0019305">
    <property type="term" value="P:dTDP-rhamnose biosynthetic process"/>
    <property type="evidence" value="ECO:0007669"/>
    <property type="project" value="UniProtKB-UniPathway"/>
</dbReference>
<evidence type="ECO:0000313" key="7">
    <source>
        <dbReference type="Proteomes" id="UP000253817"/>
    </source>
</evidence>
<evidence type="ECO:0000313" key="6">
    <source>
        <dbReference type="EMBL" id="RNM42436.1"/>
    </source>
</evidence>
<dbReference type="Proteomes" id="UP000253817">
    <property type="component" value="Unassembled WGS sequence"/>
</dbReference>
<feature type="domain" description="RmlD-like substrate binding" evidence="4">
    <location>
        <begin position="1"/>
        <end position="295"/>
    </location>
</feature>
<protein>
    <recommendedName>
        <fullName evidence="2">dTDP-4-dehydrorhamnose reductase</fullName>
        <ecNumber evidence="2">1.1.1.133</ecNumber>
    </recommendedName>
</protein>
<reference evidence="8" key="2">
    <citation type="submission" date="2018-05" db="EMBL/GenBank/DDBJ databases">
        <title>Genome Sequencing of selected type strains of the family Eggerthellaceae.</title>
        <authorList>
            <person name="Danylec N."/>
            <person name="Stoll D.A."/>
            <person name="Doetsch A."/>
            <person name="Huch M."/>
        </authorList>
    </citation>
    <scope>NUCLEOTIDE SEQUENCE [LARGE SCALE GENOMIC DNA]</scope>
    <source>
        <strain evidence="8">DSM 16107</strain>
    </source>
</reference>
<dbReference type="CDD" id="cd05254">
    <property type="entry name" value="dTDP_HR_like_SDR_e"/>
    <property type="match status" value="1"/>
</dbReference>
<dbReference type="EMBL" id="PPTT01000005">
    <property type="protein sequence ID" value="RDB70499.1"/>
    <property type="molecule type" value="Genomic_DNA"/>
</dbReference>
<dbReference type="Gene3D" id="3.90.25.10">
    <property type="entry name" value="UDP-galactose 4-epimerase, domain 1"/>
    <property type="match status" value="1"/>
</dbReference>
<dbReference type="PANTHER" id="PTHR10491:SF4">
    <property type="entry name" value="METHIONINE ADENOSYLTRANSFERASE 2 SUBUNIT BETA"/>
    <property type="match status" value="1"/>
</dbReference>
<evidence type="ECO:0000259" key="4">
    <source>
        <dbReference type="Pfam" id="PF04321"/>
    </source>
</evidence>
<dbReference type="SUPFAM" id="SSF51735">
    <property type="entry name" value="NAD(P)-binding Rossmann-fold domains"/>
    <property type="match status" value="1"/>
</dbReference>
<reference evidence="6" key="3">
    <citation type="journal article" date="2019" name="Microbiol. Resour. Announc.">
        <title>Draft Genome Sequences of Type Strains of Gordonibacter faecihominis, Paraeggerthella hongkongensis, Parvibacter caecicola,Slackia equolifaciens, Slackia faecicanis, and Slackia isoflavoniconvertens.</title>
        <authorList>
            <person name="Danylec N."/>
            <person name="Stoll D.A."/>
            <person name="Dotsch A."/>
            <person name="Huch M."/>
        </authorList>
    </citation>
    <scope>NUCLEOTIDE SEQUENCE</scope>
    <source>
        <strain evidence="6">DSM 16107</strain>
    </source>
</reference>
<dbReference type="OrthoDB" id="9803892at2"/>
<evidence type="ECO:0000313" key="8">
    <source>
        <dbReference type="Proteomes" id="UP000270112"/>
    </source>
</evidence>
<dbReference type="GO" id="GO:0008831">
    <property type="term" value="F:dTDP-4-dehydrorhamnose reductase activity"/>
    <property type="evidence" value="ECO:0007669"/>
    <property type="project" value="UniProtKB-EC"/>
</dbReference>
<reference evidence="5 7" key="1">
    <citation type="journal article" date="2018" name="Elife">
        <title>Discovery and characterization of a prevalent human gut bacterial enzyme sufficient for the inactivation of a family of plant toxins.</title>
        <authorList>
            <person name="Koppel N."/>
            <person name="Bisanz J.E."/>
            <person name="Pandelia M.E."/>
            <person name="Turnbaugh P.J."/>
            <person name="Balskus E.P."/>
        </authorList>
    </citation>
    <scope>NUCLEOTIDE SEQUENCE [LARGE SCALE GENOMIC DNA]</scope>
    <source>
        <strain evidence="5 7">DSM 16107</strain>
    </source>
</reference>
<accession>A0A3N0J0B3</accession>
<dbReference type="Gene3D" id="3.40.50.720">
    <property type="entry name" value="NAD(P)-binding Rossmann-like Domain"/>
    <property type="match status" value="1"/>
</dbReference>
<evidence type="ECO:0000313" key="5">
    <source>
        <dbReference type="EMBL" id="RDB70499.1"/>
    </source>
</evidence>
<feature type="region of interest" description="Disordered" evidence="3">
    <location>
        <begin position="117"/>
        <end position="137"/>
    </location>
</feature>
<dbReference type="InterPro" id="IPR029903">
    <property type="entry name" value="RmlD-like-bd"/>
</dbReference>
<dbReference type="NCBIfam" id="TIGR01214">
    <property type="entry name" value="rmlD"/>
    <property type="match status" value="1"/>
</dbReference>
<dbReference type="InterPro" id="IPR005913">
    <property type="entry name" value="dTDP_dehydrorham_reduct"/>
</dbReference>
<comment type="similarity">
    <text evidence="1 2">Belongs to the dTDP-4-dehydrorhamnose reductase family.</text>
</comment>
<keyword evidence="2" id="KW-0560">Oxidoreductase</keyword>
<evidence type="ECO:0000256" key="2">
    <source>
        <dbReference type="RuleBase" id="RU364082"/>
    </source>
</evidence>
<organism evidence="6 8">
    <name type="scientific">Eggerthella sinensis</name>
    <dbReference type="NCBI Taxonomy" id="242230"/>
    <lineage>
        <taxon>Bacteria</taxon>
        <taxon>Bacillati</taxon>
        <taxon>Actinomycetota</taxon>
        <taxon>Coriobacteriia</taxon>
        <taxon>Eggerthellales</taxon>
        <taxon>Eggerthellaceae</taxon>
        <taxon>Eggerthella</taxon>
    </lineage>
</organism>
<keyword evidence="7" id="KW-1185">Reference proteome</keyword>
<proteinExistence type="inferred from homology"/>
<sequence length="300" mass="32199">MRILITGGNGQLGNELQRLLRDGASEIGPIPALYEGAEVVATDVETLDITDADAVMAFVSEGSFDLVVNCAAMTNVDGCETAEDAAFRVNAEAPGNLARAAESAGAKFVQVSTDYVFPGTDPEPREEDDPTGPVSAYGRTKLAGEERSLEACSRCFVVRTAWLYGYVGKNFVKTMMRLGVERDEVTVVGDQLGNPTSANDLAHEILAIAATEHYGVYHCTNGGTCSWADFAQAIMEGAHLDCAVARCTSEEYAAMNPASAKRPAYSSLRNKHLEDTVGDEMRPWREALSAYLKNLPELEG</sequence>
<dbReference type="EC" id="1.1.1.133" evidence="2"/>
<dbReference type="Pfam" id="PF04321">
    <property type="entry name" value="RmlD_sub_bind"/>
    <property type="match status" value="1"/>
</dbReference>
<comment type="caution">
    <text evidence="6">The sequence shown here is derived from an EMBL/GenBank/DDBJ whole genome shotgun (WGS) entry which is preliminary data.</text>
</comment>
<dbReference type="PANTHER" id="PTHR10491">
    <property type="entry name" value="DTDP-4-DEHYDRORHAMNOSE REDUCTASE"/>
    <property type="match status" value="1"/>
</dbReference>
<dbReference type="UniPathway" id="UPA00124"/>
<dbReference type="AlphaFoldDB" id="A0A3N0J0B3"/>
<keyword evidence="2" id="KW-0521">NADP</keyword>
<dbReference type="RefSeq" id="WP_114545527.1">
    <property type="nucleotide sequence ID" value="NZ_PPTT01000005.1"/>
</dbReference>